<dbReference type="PANTHER" id="PTHR45646">
    <property type="entry name" value="SERINE/THREONINE-PROTEIN KINASE DOA-RELATED"/>
    <property type="match status" value="1"/>
</dbReference>
<dbReference type="AlphaFoldDB" id="A0A2A6BD86"/>
<dbReference type="OrthoDB" id="283111at2759"/>
<keyword evidence="3" id="KW-0547">Nucleotide-binding</keyword>
<dbReference type="InterPro" id="IPR000719">
    <property type="entry name" value="Prot_kinase_dom"/>
</dbReference>
<accession>A0A2A6BD86</accession>
<dbReference type="InterPro" id="IPR051175">
    <property type="entry name" value="CLK_kinases"/>
</dbReference>
<evidence type="ECO:0000256" key="6">
    <source>
        <dbReference type="ARBA" id="ARBA00037966"/>
    </source>
</evidence>
<evidence type="ECO:0000256" key="2">
    <source>
        <dbReference type="ARBA" id="ARBA00022679"/>
    </source>
</evidence>
<dbReference type="Gene3D" id="3.30.200.20">
    <property type="entry name" value="Phosphorylase Kinase, domain 1"/>
    <property type="match status" value="1"/>
</dbReference>
<reference evidence="7" key="2">
    <citation type="submission" date="2022-06" db="UniProtKB">
        <authorList>
            <consortium name="EnsemblMetazoa"/>
        </authorList>
    </citation>
    <scope>IDENTIFICATION</scope>
    <source>
        <strain evidence="7">PS312</strain>
    </source>
</reference>
<dbReference type="GO" id="GO:0043484">
    <property type="term" value="P:regulation of RNA splicing"/>
    <property type="evidence" value="ECO:0000318"/>
    <property type="project" value="GO_Central"/>
</dbReference>
<evidence type="ECO:0000256" key="5">
    <source>
        <dbReference type="ARBA" id="ARBA00022840"/>
    </source>
</evidence>
<reference evidence="8" key="1">
    <citation type="journal article" date="2008" name="Nat. Genet.">
        <title>The Pristionchus pacificus genome provides a unique perspective on nematode lifestyle and parasitism.</title>
        <authorList>
            <person name="Dieterich C."/>
            <person name="Clifton S.W."/>
            <person name="Schuster L.N."/>
            <person name="Chinwalla A."/>
            <person name="Delehaunty K."/>
            <person name="Dinkelacker I."/>
            <person name="Fulton L."/>
            <person name="Fulton R."/>
            <person name="Godfrey J."/>
            <person name="Minx P."/>
            <person name="Mitreva M."/>
            <person name="Roeseler W."/>
            <person name="Tian H."/>
            <person name="Witte H."/>
            <person name="Yang S.P."/>
            <person name="Wilson R.K."/>
            <person name="Sommer R.J."/>
        </authorList>
    </citation>
    <scope>NUCLEOTIDE SEQUENCE [LARGE SCALE GENOMIC DNA]</scope>
    <source>
        <strain evidence="8">PS312</strain>
    </source>
</reference>
<protein>
    <submittedName>
        <fullName evidence="7">Protein kinase domain-containing protein</fullName>
    </submittedName>
</protein>
<dbReference type="InterPro" id="IPR011009">
    <property type="entry name" value="Kinase-like_dom_sf"/>
</dbReference>
<keyword evidence="8" id="KW-1185">Reference proteome</keyword>
<dbReference type="SUPFAM" id="SSF56112">
    <property type="entry name" value="Protein kinase-like (PK-like)"/>
    <property type="match status" value="1"/>
</dbReference>
<dbReference type="Proteomes" id="UP000005239">
    <property type="component" value="Unassembled WGS sequence"/>
</dbReference>
<keyword evidence="2" id="KW-0808">Transferase</keyword>
<evidence type="ECO:0000313" key="8">
    <source>
        <dbReference type="Proteomes" id="UP000005239"/>
    </source>
</evidence>
<sequence length="374" mass="42897">MSLKRTHEGDFGVAAKKGHPKKDAEGHIIYSIGDVIHSADSQYTLVEEFGHGKTSKVVKVEDRKDGRFYAMKIIIANSQHREGAKREIKILNHIGTKDPEGKNFVLPLLTHFDFFGHTCLLFDPLGLTLATLIDQKTDTFTMDQMRSTVFQMCTSVKFLHDNQFTHADLKPENILFCDPNIKSKKDIHNASIRLIDLGLATFGDEPHLPLVGSRFYRAPEMIMELGWSHPIDVWALGCILFEMYAGRILFYTTDDHEHLAIIQRVLASFPFSMTRVKKQQKTKYFTKQQLDKSPTVREDYVKALKTLEEWMKDEAEETKELFDLLRSMLRIDPERRIIIHEALKHPFFKRTSKNDNVLKESSAVGGNTDTTEAL</sequence>
<keyword evidence="1" id="KW-0723">Serine/threonine-protein kinase</keyword>
<dbReference type="Gene3D" id="1.10.510.10">
    <property type="entry name" value="Transferase(Phosphotransferase) domain 1"/>
    <property type="match status" value="1"/>
</dbReference>
<evidence type="ECO:0000256" key="3">
    <source>
        <dbReference type="ARBA" id="ARBA00022741"/>
    </source>
</evidence>
<accession>A0A8R1UUB7</accession>
<proteinExistence type="inferred from homology"/>
<dbReference type="SMART" id="SM00220">
    <property type="entry name" value="S_TKc"/>
    <property type="match status" value="1"/>
</dbReference>
<organism evidence="7 8">
    <name type="scientific">Pristionchus pacificus</name>
    <name type="common">Parasitic nematode worm</name>
    <dbReference type="NCBI Taxonomy" id="54126"/>
    <lineage>
        <taxon>Eukaryota</taxon>
        <taxon>Metazoa</taxon>
        <taxon>Ecdysozoa</taxon>
        <taxon>Nematoda</taxon>
        <taxon>Chromadorea</taxon>
        <taxon>Rhabditida</taxon>
        <taxon>Rhabditina</taxon>
        <taxon>Diplogasteromorpha</taxon>
        <taxon>Diplogasteroidea</taxon>
        <taxon>Neodiplogasteridae</taxon>
        <taxon>Pristionchus</taxon>
    </lineage>
</organism>
<dbReference type="GO" id="GO:0004674">
    <property type="term" value="F:protein serine/threonine kinase activity"/>
    <property type="evidence" value="ECO:0000318"/>
    <property type="project" value="GO_Central"/>
</dbReference>
<dbReference type="PROSITE" id="PS50011">
    <property type="entry name" value="PROTEIN_KINASE_DOM"/>
    <property type="match status" value="1"/>
</dbReference>
<dbReference type="EnsemblMetazoa" id="PPA38932.1">
    <property type="protein sequence ID" value="PPA38932.1"/>
    <property type="gene ID" value="WBGene00277301"/>
</dbReference>
<evidence type="ECO:0000256" key="1">
    <source>
        <dbReference type="ARBA" id="ARBA00022527"/>
    </source>
</evidence>
<keyword evidence="5" id="KW-0067">ATP-binding</keyword>
<dbReference type="Pfam" id="PF00069">
    <property type="entry name" value="Pkinase"/>
    <property type="match status" value="1"/>
</dbReference>
<dbReference type="GO" id="GO:0005524">
    <property type="term" value="F:ATP binding"/>
    <property type="evidence" value="ECO:0007669"/>
    <property type="project" value="UniProtKB-KW"/>
</dbReference>
<dbReference type="GO" id="GO:0005634">
    <property type="term" value="C:nucleus"/>
    <property type="evidence" value="ECO:0000318"/>
    <property type="project" value="GO_Central"/>
</dbReference>
<dbReference type="InterPro" id="IPR008271">
    <property type="entry name" value="Ser/Thr_kinase_AS"/>
</dbReference>
<evidence type="ECO:0000313" key="7">
    <source>
        <dbReference type="EnsemblMetazoa" id="PPA38932.1"/>
    </source>
</evidence>
<keyword evidence="4" id="KW-0418">Kinase</keyword>
<name>A0A2A6BD86_PRIPA</name>
<gene>
    <name evidence="7" type="primary">WBGene00277301</name>
</gene>
<dbReference type="PANTHER" id="PTHR45646:SF11">
    <property type="entry name" value="SERINE_THREONINE-PROTEIN KINASE DOA"/>
    <property type="match status" value="1"/>
</dbReference>
<evidence type="ECO:0000256" key="4">
    <source>
        <dbReference type="ARBA" id="ARBA00022777"/>
    </source>
</evidence>
<comment type="similarity">
    <text evidence="6">Belongs to the protein kinase superfamily. CMGC Ser/Thr protein kinase family. Lammer subfamily.</text>
</comment>
<dbReference type="PROSITE" id="PS00108">
    <property type="entry name" value="PROTEIN_KINASE_ST"/>
    <property type="match status" value="1"/>
</dbReference>